<reference evidence="1 2" key="1">
    <citation type="submission" date="2020-07" db="EMBL/GenBank/DDBJ databases">
        <title>The yeast mating-type switching endonuclease HO is a domesticated member of an unorthodox homing genetic element family.</title>
        <authorList>
            <person name="Coughlan A.Y."/>
            <person name="Lombardi L."/>
            <person name="Braun-Galleani S."/>
            <person name="Martos A.R."/>
            <person name="Galeote V."/>
            <person name="Bigey F."/>
            <person name="Dequin S."/>
            <person name="Byrne K.P."/>
            <person name="Wolfe K.H."/>
        </authorList>
    </citation>
    <scope>NUCLEOTIDE SEQUENCE [LARGE SCALE GENOMIC DNA]</scope>
    <source>
        <strain evidence="1 2">NRRL Y-6702</strain>
    </source>
</reference>
<dbReference type="GeneID" id="59236801"/>
<dbReference type="OrthoDB" id="4035795at2759"/>
<proteinExistence type="predicted"/>
<name>A0A7H9B510_ZYGMR</name>
<dbReference type="AlphaFoldDB" id="A0A7H9B510"/>
<dbReference type="RefSeq" id="XP_037144786.1">
    <property type="nucleotide sequence ID" value="XM_037288891.1"/>
</dbReference>
<dbReference type="KEGG" id="zmk:HG535_0E01430"/>
<sequence length="239" mass="28077">MEDDEAVEDLLEVYIKSLEEQVETKKYFLKQAKEAINTLEKSSRSRKIISDEEWQRFLKKPMYFPERSDPIGLSLASVGLRTRRDTSFEWIKYMENHLKAMEEIIQYQKNANHDITVLTALLEQGIDKSKQGSFDAEVYPTTPKMENQQLLLQTEQFIRTYLSVDMVNAEDVGTDIYDEVMALIKRLINYDKTLKVTDFHHGSRSLYRLLLRSNLIEVESDEKGEKHIKLLDFRKSDLL</sequence>
<evidence type="ECO:0000313" key="2">
    <source>
        <dbReference type="Proteomes" id="UP000509704"/>
    </source>
</evidence>
<gene>
    <name evidence="1" type="ORF">HG535_0E01430</name>
</gene>
<keyword evidence="2" id="KW-1185">Reference proteome</keyword>
<evidence type="ECO:0000313" key="1">
    <source>
        <dbReference type="EMBL" id="QLG73059.1"/>
    </source>
</evidence>
<organism evidence="1 2">
    <name type="scientific">Zygotorulaspora mrakii</name>
    <name type="common">Zygosaccharomyces mrakii</name>
    <dbReference type="NCBI Taxonomy" id="42260"/>
    <lineage>
        <taxon>Eukaryota</taxon>
        <taxon>Fungi</taxon>
        <taxon>Dikarya</taxon>
        <taxon>Ascomycota</taxon>
        <taxon>Saccharomycotina</taxon>
        <taxon>Saccharomycetes</taxon>
        <taxon>Saccharomycetales</taxon>
        <taxon>Saccharomycetaceae</taxon>
        <taxon>Zygotorulaspora</taxon>
    </lineage>
</organism>
<protein>
    <submittedName>
        <fullName evidence="1">Uncharacterized protein</fullName>
    </submittedName>
</protein>
<dbReference type="EMBL" id="CP058608">
    <property type="protein sequence ID" value="QLG73059.1"/>
    <property type="molecule type" value="Genomic_DNA"/>
</dbReference>
<accession>A0A7H9B510</accession>
<dbReference type="CDD" id="cd22646">
    <property type="entry name" value="MCM22_CTD"/>
    <property type="match status" value="1"/>
</dbReference>
<dbReference type="Proteomes" id="UP000509704">
    <property type="component" value="Chromosome 5"/>
</dbReference>